<reference evidence="12 13" key="2">
    <citation type="journal article" date="2019" name="G3 (Bethesda)">
        <title>Hybrid Assembly of the Genome of the Entomopathogenic Nematode Steinernema carpocapsae Identifies the X-Chromosome.</title>
        <authorList>
            <person name="Serra L."/>
            <person name="Macchietto M."/>
            <person name="Macias-Munoz A."/>
            <person name="McGill C.J."/>
            <person name="Rodriguez I.M."/>
            <person name="Rodriguez B."/>
            <person name="Murad R."/>
            <person name="Mortazavi A."/>
        </authorList>
    </citation>
    <scope>NUCLEOTIDE SEQUENCE [LARGE SCALE GENOMIC DNA]</scope>
    <source>
        <strain evidence="12 13">ALL</strain>
    </source>
</reference>
<evidence type="ECO:0000256" key="1">
    <source>
        <dbReference type="ARBA" id="ARBA00004604"/>
    </source>
</evidence>
<protein>
    <submittedName>
        <fullName evidence="12">Uncharacterized protein</fullName>
    </submittedName>
</protein>
<reference evidence="12 13" key="1">
    <citation type="journal article" date="2015" name="Genome Biol.">
        <title>Comparative genomics of Steinernema reveals deeply conserved gene regulatory networks.</title>
        <authorList>
            <person name="Dillman A.R."/>
            <person name="Macchietto M."/>
            <person name="Porter C.F."/>
            <person name="Rogers A."/>
            <person name="Williams B."/>
            <person name="Antoshechkin I."/>
            <person name="Lee M.M."/>
            <person name="Goodwin Z."/>
            <person name="Lu X."/>
            <person name="Lewis E.E."/>
            <person name="Goodrich-Blair H."/>
            <person name="Stock S.P."/>
            <person name="Adams B.J."/>
            <person name="Sternberg P.W."/>
            <person name="Mortazavi A."/>
        </authorList>
    </citation>
    <scope>NUCLEOTIDE SEQUENCE [LARGE SCALE GENOMIC DNA]</scope>
    <source>
        <strain evidence="12 13">ALL</strain>
    </source>
</reference>
<dbReference type="AlphaFoldDB" id="A0A4U5N1I6"/>
<name>A0A4U5N1I6_STECR</name>
<sequence length="603" mass="68599">MARKKKPIGSPARPIVLDDDGPPSSSMPPPPLLPALQKTNLHRIFNGDRKDNKVLVVGDQPFHIYGAFRVQCVYGTANINGVELEAAQFHEDRWVDACFPYNMGLAGIIAKVIDPLEKPPNMQRLKWRIEDFSKTAKDEFDSIVKVYNPGDAVICVEGRMEDPIFRAFVECVGYYSLVPVLSNLGKVVNTYAIYGKPLPPLYDEQTEGCIDAWDRLIRESEGKTRVTVVVGNKGVGKSTLVRYLTNLRRNCQPHNTYILDLDMGQPLFSPPGSIGLFKADIPLLGASFAMQLLEYDDSLYCGTIDMSNIEPQDYGLRVEQLMKEFRSYGAGNHLIVNTPGWVEDMGASYVQKVLDIVEPTFMFNLLSRRFGNYEPRESDLAAISHVYAPIMTRDLGDQFTDGRMPPLTASEMRYLQSAAYMISLGYEFFKMRPFSVGFNKVALYLPQGTTCMGDEMYLGAFNEVFVALCVSDKKDLPHLMNDANMPRRLLYEGKPEELRCIGYGLVRAIDVETKKFYVLTPVSLESLKFVNVIARCEEINLTRNYMAMQAHKEAPYWIWRQQSEQGPMKTMNTEAHMTMYNKVEFVSMEKRYFKDRKRARMEH</sequence>
<evidence type="ECO:0000256" key="3">
    <source>
        <dbReference type="ARBA" id="ARBA00022552"/>
    </source>
</evidence>
<accession>A0A4U5N1I6</accession>
<evidence type="ECO:0000256" key="5">
    <source>
        <dbReference type="ARBA" id="ARBA00022741"/>
    </source>
</evidence>
<evidence type="ECO:0000256" key="4">
    <source>
        <dbReference type="ARBA" id="ARBA00022679"/>
    </source>
</evidence>
<keyword evidence="8" id="KW-0539">Nucleus</keyword>
<comment type="caution">
    <text evidence="12">The sequence shown here is derived from an EMBL/GenBank/DDBJ whole genome shotgun (WGS) entry which is preliminary data.</text>
</comment>
<dbReference type="EMBL" id="AZBU02000005">
    <property type="protein sequence ID" value="TKR76118.1"/>
    <property type="molecule type" value="Genomic_DNA"/>
</dbReference>
<gene>
    <name evidence="12" type="ORF">L596_017310</name>
</gene>
<keyword evidence="7" id="KW-0067">ATP-binding</keyword>
<evidence type="ECO:0000256" key="6">
    <source>
        <dbReference type="ARBA" id="ARBA00022777"/>
    </source>
</evidence>
<dbReference type="GO" id="GO:0005524">
    <property type="term" value="F:ATP binding"/>
    <property type="evidence" value="ECO:0007669"/>
    <property type="project" value="UniProtKB-KW"/>
</dbReference>
<dbReference type="SUPFAM" id="SSF52540">
    <property type="entry name" value="P-loop containing nucleoside triphosphate hydrolases"/>
    <property type="match status" value="1"/>
</dbReference>
<keyword evidence="13" id="KW-1185">Reference proteome</keyword>
<dbReference type="InterPro" id="IPR057570">
    <property type="entry name" value="NOL9_C"/>
</dbReference>
<organism evidence="12 13">
    <name type="scientific">Steinernema carpocapsae</name>
    <name type="common">Entomopathogenic nematode</name>
    <dbReference type="NCBI Taxonomy" id="34508"/>
    <lineage>
        <taxon>Eukaryota</taxon>
        <taxon>Metazoa</taxon>
        <taxon>Ecdysozoa</taxon>
        <taxon>Nematoda</taxon>
        <taxon>Chromadorea</taxon>
        <taxon>Rhabditida</taxon>
        <taxon>Tylenchina</taxon>
        <taxon>Panagrolaimomorpha</taxon>
        <taxon>Strongyloidoidea</taxon>
        <taxon>Steinernematidae</taxon>
        <taxon>Steinernema</taxon>
    </lineage>
</organism>
<keyword evidence="6" id="KW-0418">Kinase</keyword>
<keyword evidence="5" id="KW-0547">Nucleotide-binding</keyword>
<dbReference type="Pfam" id="PF25467">
    <property type="entry name" value="NOL9_C"/>
    <property type="match status" value="1"/>
</dbReference>
<dbReference type="STRING" id="34508.A0A4U5N1I6"/>
<dbReference type="Proteomes" id="UP000298663">
    <property type="component" value="Unassembled WGS sequence"/>
</dbReference>
<feature type="domain" description="NOL9 C-terminal" evidence="11">
    <location>
        <begin position="488"/>
        <end position="538"/>
    </location>
</feature>
<dbReference type="InterPro" id="IPR045116">
    <property type="entry name" value="Clp1/Grc3"/>
</dbReference>
<dbReference type="Pfam" id="PF16575">
    <property type="entry name" value="CLP1_P"/>
    <property type="match status" value="1"/>
</dbReference>
<dbReference type="GO" id="GO:0051731">
    <property type="term" value="F:polynucleotide 5'-hydroxyl-kinase activity"/>
    <property type="evidence" value="ECO:0007669"/>
    <property type="project" value="InterPro"/>
</dbReference>
<comment type="similarity">
    <text evidence="2">Belongs to the Clp1 family. NOL9/GRC3 subfamily.</text>
</comment>
<evidence type="ECO:0000313" key="13">
    <source>
        <dbReference type="Proteomes" id="UP000298663"/>
    </source>
</evidence>
<feature type="region of interest" description="Disordered" evidence="9">
    <location>
        <begin position="1"/>
        <end position="31"/>
    </location>
</feature>
<dbReference type="GO" id="GO:0005730">
    <property type="term" value="C:nucleolus"/>
    <property type="evidence" value="ECO:0007669"/>
    <property type="project" value="UniProtKB-SubCell"/>
</dbReference>
<evidence type="ECO:0000256" key="7">
    <source>
        <dbReference type="ARBA" id="ARBA00022840"/>
    </source>
</evidence>
<dbReference type="OrthoDB" id="2405412at2759"/>
<dbReference type="InterPro" id="IPR032319">
    <property type="entry name" value="CLP1_P"/>
</dbReference>
<evidence type="ECO:0000259" key="11">
    <source>
        <dbReference type="Pfam" id="PF25467"/>
    </source>
</evidence>
<dbReference type="PANTHER" id="PTHR12755:SF3">
    <property type="entry name" value="POLYNUCLEOTIDE 5'-HYDROXYL-KINASE NOL9"/>
    <property type="match status" value="1"/>
</dbReference>
<evidence type="ECO:0000256" key="9">
    <source>
        <dbReference type="SAM" id="MobiDB-lite"/>
    </source>
</evidence>
<comment type="subcellular location">
    <subcellularLocation>
        <location evidence="1">Nucleus</location>
        <location evidence="1">Nucleolus</location>
    </subcellularLocation>
</comment>
<keyword evidence="4" id="KW-0808">Transferase</keyword>
<feature type="domain" description="Clp1 P-loop" evidence="10">
    <location>
        <begin position="231"/>
        <end position="373"/>
    </location>
</feature>
<evidence type="ECO:0000259" key="10">
    <source>
        <dbReference type="Pfam" id="PF16575"/>
    </source>
</evidence>
<keyword evidence="3" id="KW-0698">rRNA processing</keyword>
<proteinExistence type="inferred from homology"/>
<dbReference type="Gene3D" id="3.40.50.300">
    <property type="entry name" value="P-loop containing nucleotide triphosphate hydrolases"/>
    <property type="match status" value="1"/>
</dbReference>
<dbReference type="PANTHER" id="PTHR12755">
    <property type="entry name" value="CLEAVAGE/POLYADENYLATION FACTOR IA SUBUNIT CLP1P"/>
    <property type="match status" value="1"/>
</dbReference>
<evidence type="ECO:0000256" key="2">
    <source>
        <dbReference type="ARBA" id="ARBA00011003"/>
    </source>
</evidence>
<dbReference type="InterPro" id="IPR027417">
    <property type="entry name" value="P-loop_NTPase"/>
</dbReference>
<dbReference type="GO" id="GO:0000448">
    <property type="term" value="P:cleavage in ITS2 between 5.8S rRNA and LSU-rRNA of tricistronic rRNA transcript (SSU-rRNA, 5.8S rRNA, LSU-rRNA)"/>
    <property type="evidence" value="ECO:0007669"/>
    <property type="project" value="TreeGrafter"/>
</dbReference>
<evidence type="ECO:0000313" key="12">
    <source>
        <dbReference type="EMBL" id="TKR76118.1"/>
    </source>
</evidence>
<evidence type="ECO:0000256" key="8">
    <source>
        <dbReference type="ARBA" id="ARBA00023242"/>
    </source>
</evidence>